<feature type="compositionally biased region" description="Polar residues" evidence="2">
    <location>
        <begin position="57"/>
        <end position="66"/>
    </location>
</feature>
<keyword evidence="1" id="KW-0677">Repeat</keyword>
<dbReference type="Pfam" id="PF17830">
    <property type="entry name" value="STI1-HOP_DP"/>
    <property type="match status" value="1"/>
</dbReference>
<protein>
    <recommendedName>
        <fullName evidence="3">STI1 domain-containing protein</fullName>
    </recommendedName>
</protein>
<dbReference type="EMBL" id="JALJOT010000012">
    <property type="protein sequence ID" value="KAK9904988.1"/>
    <property type="molecule type" value="Genomic_DNA"/>
</dbReference>
<organism evidence="4 5">
    <name type="scientific">Coccomyxa subellipsoidea</name>
    <dbReference type="NCBI Taxonomy" id="248742"/>
    <lineage>
        <taxon>Eukaryota</taxon>
        <taxon>Viridiplantae</taxon>
        <taxon>Chlorophyta</taxon>
        <taxon>core chlorophytes</taxon>
        <taxon>Trebouxiophyceae</taxon>
        <taxon>Trebouxiophyceae incertae sedis</taxon>
        <taxon>Coccomyxaceae</taxon>
        <taxon>Coccomyxa</taxon>
    </lineage>
</organism>
<dbReference type="SMART" id="SM00727">
    <property type="entry name" value="STI1"/>
    <property type="match status" value="2"/>
</dbReference>
<keyword evidence="5" id="KW-1185">Reference proteome</keyword>
<dbReference type="InterPro" id="IPR006636">
    <property type="entry name" value="STI1_HS-bd"/>
</dbReference>
<feature type="compositionally biased region" description="Pro residues" evidence="2">
    <location>
        <begin position="187"/>
        <end position="196"/>
    </location>
</feature>
<accession>A0ABR2YGU7</accession>
<evidence type="ECO:0000313" key="5">
    <source>
        <dbReference type="Proteomes" id="UP001491310"/>
    </source>
</evidence>
<evidence type="ECO:0000259" key="3">
    <source>
        <dbReference type="SMART" id="SM00727"/>
    </source>
</evidence>
<dbReference type="Gene3D" id="1.10.260.100">
    <property type="match status" value="1"/>
</dbReference>
<dbReference type="PANTHER" id="PTHR47296">
    <property type="entry name" value="PROTEIN TIC 40, CHLOROPLASTIC"/>
    <property type="match status" value="1"/>
</dbReference>
<dbReference type="Proteomes" id="UP001491310">
    <property type="component" value="Unassembled WGS sequence"/>
</dbReference>
<feature type="domain" description="STI1" evidence="3">
    <location>
        <begin position="318"/>
        <end position="352"/>
    </location>
</feature>
<evidence type="ECO:0000256" key="1">
    <source>
        <dbReference type="ARBA" id="ARBA00022737"/>
    </source>
</evidence>
<feature type="region of interest" description="Disordered" evidence="2">
    <location>
        <begin position="159"/>
        <end position="284"/>
    </location>
</feature>
<feature type="compositionally biased region" description="Basic and acidic residues" evidence="2">
    <location>
        <begin position="44"/>
        <end position="56"/>
    </location>
</feature>
<feature type="compositionally biased region" description="Low complexity" evidence="2">
    <location>
        <begin position="217"/>
        <end position="228"/>
    </location>
</feature>
<feature type="domain" description="STI1" evidence="3">
    <location>
        <begin position="390"/>
        <end position="429"/>
    </location>
</feature>
<feature type="region of interest" description="Disordered" evidence="2">
    <location>
        <begin position="39"/>
        <end position="67"/>
    </location>
</feature>
<name>A0ABR2YGU7_9CHLO</name>
<sequence>MMILGNAHTITCIVRSPSRVIRRTAFTVKSAPSLRRSQVSVRAAKGDENRGYRYEEQQYTADQSPSIPEPQIAEEMQQPGYPGPPPSYQQQQYYQAYPSYPPYPIPQQEAKAGGSWFGPFIWIAIGAVLATVYTKVTSFLQNPQAAQARMMSWAMEQAMNQGGRGGGAPGAPPPFPSMSGGGAPGFGFPPMPPNFGGPPAGGQTFDTTAKAVDRQPAAADRASAGEAATGSNGEQPRGARFEELKAQSSGRRRTEKPKRAAFKDVDEDEASTSDSNGSTGGFGDVRQAEVVGEGAQEGASSEGGKKFTVDLLDQFFKDPNMQQLLYKYLPEPMRNPQTFEWMLQNPEYRKQLEAMMEQQGMNLDPNMMSMMKDLDSSEMNKQLETLGLSPSEVINRIMAEPELAAAFQKPKVMQAIMESQSNPMAIMNYQDDPDVMLVFEKMAKLFPQTAGGMPGGMPPQQ</sequence>
<dbReference type="PANTHER" id="PTHR47296:SF1">
    <property type="entry name" value="PROTEIN TIC 40, CHLOROPLASTIC"/>
    <property type="match status" value="1"/>
</dbReference>
<proteinExistence type="predicted"/>
<comment type="caution">
    <text evidence="4">The sequence shown here is derived from an EMBL/GenBank/DDBJ whole genome shotgun (WGS) entry which is preliminary data.</text>
</comment>
<gene>
    <name evidence="4" type="ORF">WJX75_007232</name>
</gene>
<reference evidence="4 5" key="1">
    <citation type="journal article" date="2024" name="Nat. Commun.">
        <title>Phylogenomics reveals the evolutionary origins of lichenization in chlorophyte algae.</title>
        <authorList>
            <person name="Puginier C."/>
            <person name="Libourel C."/>
            <person name="Otte J."/>
            <person name="Skaloud P."/>
            <person name="Haon M."/>
            <person name="Grisel S."/>
            <person name="Petersen M."/>
            <person name="Berrin J.G."/>
            <person name="Delaux P.M."/>
            <person name="Dal Grande F."/>
            <person name="Keller J."/>
        </authorList>
    </citation>
    <scope>NUCLEOTIDE SEQUENCE [LARGE SCALE GENOMIC DNA]</scope>
    <source>
        <strain evidence="4 5">SAG 216-7</strain>
    </source>
</reference>
<dbReference type="InterPro" id="IPR041243">
    <property type="entry name" value="STI1/HOP_DP"/>
</dbReference>
<evidence type="ECO:0000313" key="4">
    <source>
        <dbReference type="EMBL" id="KAK9904988.1"/>
    </source>
</evidence>
<evidence type="ECO:0000256" key="2">
    <source>
        <dbReference type="SAM" id="MobiDB-lite"/>
    </source>
</evidence>